<feature type="active site" description="Tele-phosphohistidine intermediate" evidence="1">
    <location>
        <position position="17"/>
    </location>
</feature>
<sequence>MDNASLRGLPELYIARHGQTDWNAEGRLQGQVEVPINALGRTQARRNGRCLQDIFGDRAETFRYLASPLGRAMETMQLIREELGLPPEAFATDDRLIEVGFGDWQGWTMAELRQTDPEGIRRRKADKWGFLPPGERGESYAMLAERVRPVFEALDAPTVLVAHGGVTRSFLALYAGVPGDEAVSTDIPQDRVLHVSGGRLEWV</sequence>
<name>A0A6N9T1P2_9HYPH</name>
<dbReference type="Proteomes" id="UP000469011">
    <property type="component" value="Unassembled WGS sequence"/>
</dbReference>
<organism evidence="3 4">
    <name type="scientific">Jiella pacifica</name>
    <dbReference type="NCBI Taxonomy" id="2696469"/>
    <lineage>
        <taxon>Bacteria</taxon>
        <taxon>Pseudomonadati</taxon>
        <taxon>Pseudomonadota</taxon>
        <taxon>Alphaproteobacteria</taxon>
        <taxon>Hyphomicrobiales</taxon>
        <taxon>Aurantimonadaceae</taxon>
        <taxon>Jiella</taxon>
    </lineage>
</organism>
<dbReference type="PIRSF" id="PIRSF000709">
    <property type="entry name" value="6PFK_2-Ptase"/>
    <property type="match status" value="1"/>
</dbReference>
<evidence type="ECO:0000313" key="4">
    <source>
        <dbReference type="Proteomes" id="UP000469011"/>
    </source>
</evidence>
<feature type="binding site" evidence="2">
    <location>
        <begin position="16"/>
        <end position="23"/>
    </location>
    <ligand>
        <name>substrate</name>
    </ligand>
</feature>
<dbReference type="SUPFAM" id="SSF53254">
    <property type="entry name" value="Phosphoglycerate mutase-like"/>
    <property type="match status" value="1"/>
</dbReference>
<dbReference type="InterPro" id="IPR050275">
    <property type="entry name" value="PGM_Phosphatase"/>
</dbReference>
<proteinExistence type="predicted"/>
<dbReference type="RefSeq" id="WP_163463522.1">
    <property type="nucleotide sequence ID" value="NZ_JAAAMG010000009.1"/>
</dbReference>
<dbReference type="SMART" id="SM00855">
    <property type="entry name" value="PGAM"/>
    <property type="match status" value="1"/>
</dbReference>
<evidence type="ECO:0000256" key="2">
    <source>
        <dbReference type="PIRSR" id="PIRSR613078-2"/>
    </source>
</evidence>
<evidence type="ECO:0000256" key="1">
    <source>
        <dbReference type="PIRSR" id="PIRSR613078-1"/>
    </source>
</evidence>
<gene>
    <name evidence="3" type="ORF">GTK09_12590</name>
</gene>
<feature type="active site" description="Proton donor/acceptor" evidence="1">
    <location>
        <position position="98"/>
    </location>
</feature>
<comment type="caution">
    <text evidence="3">The sequence shown here is derived from an EMBL/GenBank/DDBJ whole genome shotgun (WGS) entry which is preliminary data.</text>
</comment>
<keyword evidence="4" id="KW-1185">Reference proteome</keyword>
<dbReference type="InterPro" id="IPR013078">
    <property type="entry name" value="His_Pase_superF_clade-1"/>
</dbReference>
<dbReference type="PROSITE" id="PS00175">
    <property type="entry name" value="PG_MUTASE"/>
    <property type="match status" value="1"/>
</dbReference>
<dbReference type="Gene3D" id="3.40.50.1240">
    <property type="entry name" value="Phosphoglycerate mutase-like"/>
    <property type="match status" value="1"/>
</dbReference>
<dbReference type="PANTHER" id="PTHR48100:SF59">
    <property type="entry name" value="ADENOSYLCOBALAMIN_ALPHA-RIBAZOLE PHOSPHATASE"/>
    <property type="match status" value="1"/>
</dbReference>
<reference evidence="3 4" key="1">
    <citation type="submission" date="2020-01" db="EMBL/GenBank/DDBJ databases">
        <title>Jiella pacifica sp. nov.</title>
        <authorList>
            <person name="Xue Z."/>
            <person name="Zhu S."/>
            <person name="Chen J."/>
            <person name="Yang J."/>
        </authorList>
    </citation>
    <scope>NUCLEOTIDE SEQUENCE [LARGE SCALE GENOMIC DNA]</scope>
    <source>
        <strain evidence="3 4">40Bstr34</strain>
    </source>
</reference>
<dbReference type="Pfam" id="PF00300">
    <property type="entry name" value="His_Phos_1"/>
    <property type="match status" value="1"/>
</dbReference>
<dbReference type="CDD" id="cd07067">
    <property type="entry name" value="HP_PGM_like"/>
    <property type="match status" value="1"/>
</dbReference>
<accession>A0A6N9T1P2</accession>
<dbReference type="GO" id="GO:0005737">
    <property type="term" value="C:cytoplasm"/>
    <property type="evidence" value="ECO:0007669"/>
    <property type="project" value="TreeGrafter"/>
</dbReference>
<evidence type="ECO:0000313" key="3">
    <source>
        <dbReference type="EMBL" id="NDW05264.1"/>
    </source>
</evidence>
<protein>
    <submittedName>
        <fullName evidence="3">Histidine phosphatase family protein</fullName>
    </submittedName>
</protein>
<dbReference type="PANTHER" id="PTHR48100">
    <property type="entry name" value="BROAD-SPECIFICITY PHOSPHATASE YOR283W-RELATED"/>
    <property type="match status" value="1"/>
</dbReference>
<dbReference type="InterPro" id="IPR029033">
    <property type="entry name" value="His_PPase_superfam"/>
</dbReference>
<dbReference type="InterPro" id="IPR001345">
    <property type="entry name" value="PG/BPGM_mutase_AS"/>
</dbReference>
<dbReference type="EMBL" id="JAAAMG010000009">
    <property type="protein sequence ID" value="NDW05264.1"/>
    <property type="molecule type" value="Genomic_DNA"/>
</dbReference>
<dbReference type="GO" id="GO:0016791">
    <property type="term" value="F:phosphatase activity"/>
    <property type="evidence" value="ECO:0007669"/>
    <property type="project" value="TreeGrafter"/>
</dbReference>
<feature type="binding site" evidence="2">
    <location>
        <position position="71"/>
    </location>
    <ligand>
        <name>substrate</name>
    </ligand>
</feature>
<dbReference type="AlphaFoldDB" id="A0A6N9T1P2"/>